<keyword evidence="7" id="KW-0539">Nucleus</keyword>
<dbReference type="HOGENOM" id="CLU_028132_1_1_1"/>
<comment type="similarity">
    <text evidence="3">Belongs to the CSN4 family.</text>
</comment>
<gene>
    <name evidence="11" type="ORF">VDBG_04809</name>
</gene>
<dbReference type="Pfam" id="PF01399">
    <property type="entry name" value="PCI"/>
    <property type="match status" value="1"/>
</dbReference>
<dbReference type="eggNOG" id="KOG1497">
    <property type="taxonomic scope" value="Eukaryota"/>
</dbReference>
<sequence>MATAHEANEDFLEAAKCLAEMPLDSSQRKVSPADRARVWIRIARNYLEVDDTTAAETYVNKLKNIMHDVADEKPHDARDLDLHFRLSQARVYDAKRDFLNAGARYHDISLSPAIAEDERLHTLSMAVKCAILAPAGPMRARTLGRLYKDERAAALDESTSSPRACSPTSSPPRPTAPPSSRAPSSSTTSSAPRASTPTLASDALGVLLGLDADKAEETTARMIEQGRLVGRIDQMDRIIWFERGEASGQKGSGRAEVVVGKEMRQWDANIQSVAEEVENVTNALQKEFPDFVAKNLLV</sequence>
<evidence type="ECO:0000259" key="9">
    <source>
        <dbReference type="Pfam" id="PF01399"/>
    </source>
</evidence>
<dbReference type="RefSeq" id="XP_003005203.1">
    <property type="nucleotide sequence ID" value="XM_003005157.1"/>
</dbReference>
<dbReference type="GeneID" id="9530422"/>
<reference evidence="12" key="1">
    <citation type="journal article" date="2011" name="PLoS Pathog.">
        <title>Comparative genomics yields insights into niche adaptation of plant vascular wilt pathogens.</title>
        <authorList>
            <person name="Klosterman S.J."/>
            <person name="Subbarao K.V."/>
            <person name="Kang S."/>
            <person name="Veronese P."/>
            <person name="Gold S.E."/>
            <person name="Thomma B.P.H.J."/>
            <person name="Chen Z."/>
            <person name="Henrissat B."/>
            <person name="Lee Y.-H."/>
            <person name="Park J."/>
            <person name="Garcia-Pedrajas M.D."/>
            <person name="Barbara D.J."/>
            <person name="Anchieta A."/>
            <person name="de Jonge R."/>
            <person name="Santhanam P."/>
            <person name="Maruthachalam K."/>
            <person name="Atallah Z."/>
            <person name="Amyotte S.G."/>
            <person name="Paz Z."/>
            <person name="Inderbitzin P."/>
            <person name="Hayes R.J."/>
            <person name="Heiman D.I."/>
            <person name="Young S."/>
            <person name="Zeng Q."/>
            <person name="Engels R."/>
            <person name="Galagan J."/>
            <person name="Cuomo C.A."/>
            <person name="Dobinson K.F."/>
            <person name="Ma L.-J."/>
        </authorList>
    </citation>
    <scope>NUCLEOTIDE SEQUENCE [LARGE SCALE GENOMIC DNA]</scope>
    <source>
        <strain evidence="12">VaMs.102 / ATCC MYA-4576 / FGSC 10136</strain>
    </source>
</reference>
<feature type="compositionally biased region" description="Low complexity" evidence="8">
    <location>
        <begin position="178"/>
        <end position="198"/>
    </location>
</feature>
<organism evidence="12">
    <name type="scientific">Verticillium alfalfae (strain VaMs.102 / ATCC MYA-4576 / FGSC 10136)</name>
    <name type="common">Verticillium wilt of alfalfa</name>
    <name type="synonym">Verticillium albo-atrum</name>
    <dbReference type="NCBI Taxonomy" id="526221"/>
    <lineage>
        <taxon>Eukaryota</taxon>
        <taxon>Fungi</taxon>
        <taxon>Dikarya</taxon>
        <taxon>Ascomycota</taxon>
        <taxon>Pezizomycotina</taxon>
        <taxon>Sordariomycetes</taxon>
        <taxon>Hypocreomycetidae</taxon>
        <taxon>Glomerellales</taxon>
        <taxon>Plectosphaerellaceae</taxon>
        <taxon>Verticillium</taxon>
    </lineage>
</organism>
<evidence type="ECO:0000256" key="4">
    <source>
        <dbReference type="ARBA" id="ARBA00014881"/>
    </source>
</evidence>
<evidence type="ECO:0000256" key="5">
    <source>
        <dbReference type="ARBA" id="ARBA00022490"/>
    </source>
</evidence>
<dbReference type="InterPro" id="IPR040134">
    <property type="entry name" value="PSMD12/CSN4"/>
</dbReference>
<name>C9SIC7_VERA1</name>
<dbReference type="AlphaFoldDB" id="C9SIC7"/>
<dbReference type="InterPro" id="IPR036390">
    <property type="entry name" value="WH_DNA-bd_sf"/>
</dbReference>
<keyword evidence="5" id="KW-0963">Cytoplasm</keyword>
<feature type="domain" description="PSMD12/CSN4-like N-terminal" evidence="10">
    <location>
        <begin position="1"/>
        <end position="117"/>
    </location>
</feature>
<dbReference type="GO" id="GO:0008180">
    <property type="term" value="C:COP9 signalosome"/>
    <property type="evidence" value="ECO:0007669"/>
    <property type="project" value="UniProtKB-KW"/>
</dbReference>
<dbReference type="KEGG" id="val:VDBG_04809"/>
<dbReference type="GO" id="GO:0005829">
    <property type="term" value="C:cytosol"/>
    <property type="evidence" value="ECO:0007669"/>
    <property type="project" value="TreeGrafter"/>
</dbReference>
<dbReference type="EMBL" id="DS985218">
    <property type="protein sequence ID" value="EEY18700.1"/>
    <property type="molecule type" value="Genomic_DNA"/>
</dbReference>
<evidence type="ECO:0000256" key="6">
    <source>
        <dbReference type="ARBA" id="ARBA00022790"/>
    </source>
</evidence>
<evidence type="ECO:0000256" key="2">
    <source>
        <dbReference type="ARBA" id="ARBA00004496"/>
    </source>
</evidence>
<dbReference type="Gene3D" id="1.10.10.10">
    <property type="entry name" value="Winged helix-like DNA-binding domain superfamily/Winged helix DNA-binding domain"/>
    <property type="match status" value="1"/>
</dbReference>
<evidence type="ECO:0000259" key="10">
    <source>
        <dbReference type="Pfam" id="PF22241"/>
    </source>
</evidence>
<keyword evidence="6" id="KW-0736">Signalosome</keyword>
<evidence type="ECO:0000313" key="11">
    <source>
        <dbReference type="EMBL" id="EEY18700.1"/>
    </source>
</evidence>
<dbReference type="STRING" id="526221.C9SIC7"/>
<evidence type="ECO:0000256" key="3">
    <source>
        <dbReference type="ARBA" id="ARBA00010417"/>
    </source>
</evidence>
<proteinExistence type="inferred from homology"/>
<protein>
    <recommendedName>
        <fullName evidence="4">COP9 signalosome complex subunit 4</fullName>
    </recommendedName>
</protein>
<dbReference type="InterPro" id="IPR054559">
    <property type="entry name" value="PSMD12-CSN4-like_N"/>
</dbReference>
<dbReference type="InterPro" id="IPR000717">
    <property type="entry name" value="PCI_dom"/>
</dbReference>
<evidence type="ECO:0000256" key="1">
    <source>
        <dbReference type="ARBA" id="ARBA00004123"/>
    </source>
</evidence>
<dbReference type="SUPFAM" id="SSF46785">
    <property type="entry name" value="Winged helix' DNA-binding domain"/>
    <property type="match status" value="1"/>
</dbReference>
<dbReference type="OMA" id="KNIMHTV"/>
<dbReference type="OrthoDB" id="295656at2759"/>
<feature type="region of interest" description="Disordered" evidence="8">
    <location>
        <begin position="153"/>
        <end position="198"/>
    </location>
</feature>
<dbReference type="PANTHER" id="PTHR10855">
    <property type="entry name" value="26S PROTEASOME NON-ATPASE REGULATORY SUBUNIT 12/COP9 SIGNALOSOME COMPLEX SUBUNIT 4"/>
    <property type="match status" value="1"/>
</dbReference>
<feature type="compositionally biased region" description="Low complexity" evidence="8">
    <location>
        <begin position="158"/>
        <end position="168"/>
    </location>
</feature>
<keyword evidence="12" id="KW-1185">Reference proteome</keyword>
<dbReference type="Proteomes" id="UP000008698">
    <property type="component" value="Unassembled WGS sequence"/>
</dbReference>
<accession>C9SIC7</accession>
<evidence type="ECO:0000256" key="8">
    <source>
        <dbReference type="SAM" id="MobiDB-lite"/>
    </source>
</evidence>
<dbReference type="InterPro" id="IPR036388">
    <property type="entry name" value="WH-like_DNA-bd_sf"/>
</dbReference>
<comment type="subcellular location">
    <subcellularLocation>
        <location evidence="2">Cytoplasm</location>
    </subcellularLocation>
    <subcellularLocation>
        <location evidence="1">Nucleus</location>
    </subcellularLocation>
</comment>
<evidence type="ECO:0000256" key="7">
    <source>
        <dbReference type="ARBA" id="ARBA00023242"/>
    </source>
</evidence>
<dbReference type="PANTHER" id="PTHR10855:SF2">
    <property type="entry name" value="COP9 SIGNALOSOME COMPLEX SUBUNIT 4"/>
    <property type="match status" value="1"/>
</dbReference>
<dbReference type="Pfam" id="PF22241">
    <property type="entry name" value="PSMD12-CSN4_N"/>
    <property type="match status" value="1"/>
</dbReference>
<feature type="domain" description="PCI" evidence="9">
    <location>
        <begin position="202"/>
        <end position="242"/>
    </location>
</feature>
<evidence type="ECO:0000313" key="12">
    <source>
        <dbReference type="Proteomes" id="UP000008698"/>
    </source>
</evidence>